<dbReference type="Pfam" id="PF01791">
    <property type="entry name" value="DeoC"/>
    <property type="match status" value="1"/>
</dbReference>
<evidence type="ECO:0000313" key="4">
    <source>
        <dbReference type="EMBL" id="SZD71117.1"/>
    </source>
</evidence>
<dbReference type="InterPro" id="IPR011343">
    <property type="entry name" value="DeoC"/>
</dbReference>
<evidence type="ECO:0000256" key="1">
    <source>
        <dbReference type="ARBA" id="ARBA00022490"/>
    </source>
</evidence>
<sequence>MKEYLDSTYLKTPEQSDLSVQETEQRVVDLVQEAIENRFKAVMIRPGYVKLAKKIVDKAQSRVKVGTVIGFHEGINTIKEKIQEAERAIDDGADELDFVLNFQQLKNGNLDFVKEEVKTGNDLVLNKGRVIKWIIETAALTDEQIAAASELIREVTLEYLPSKTDEVFVKSSTGFYTTKDGSPNGATPHAIEIMLKHAHPLPVKAAGGIRNAEEAKKLIRMGVKRLGTSSAKEIVDGNEAEGY</sequence>
<keyword evidence="4" id="KW-0456">Lyase</keyword>
<keyword evidence="1" id="KW-0963">Cytoplasm</keyword>
<dbReference type="GO" id="GO:0004139">
    <property type="term" value="F:deoxyribose-phosphate aldolase activity"/>
    <property type="evidence" value="ECO:0007669"/>
    <property type="project" value="UniProtKB-UniRule"/>
</dbReference>
<evidence type="ECO:0000256" key="3">
    <source>
        <dbReference type="NCBIfam" id="TIGR00126"/>
    </source>
</evidence>
<dbReference type="SUPFAM" id="SSF51569">
    <property type="entry name" value="Aldolase"/>
    <property type="match status" value="1"/>
</dbReference>
<reference evidence="4 5" key="1">
    <citation type="submission" date="2018-09" db="EMBL/GenBank/DDBJ databases">
        <authorList>
            <consortium name="Pathogen Informatics"/>
        </authorList>
    </citation>
    <scope>NUCLEOTIDE SEQUENCE [LARGE SCALE GENOMIC DNA]</scope>
    <source>
        <strain evidence="4 5">OH-22767</strain>
    </source>
</reference>
<dbReference type="AlphaFoldDB" id="A0A383TUT7"/>
<dbReference type="EMBL" id="UNSC01000001">
    <property type="protein sequence ID" value="SZD71117.1"/>
    <property type="molecule type" value="Genomic_DNA"/>
</dbReference>
<dbReference type="GO" id="GO:0005737">
    <property type="term" value="C:cytoplasm"/>
    <property type="evidence" value="ECO:0007669"/>
    <property type="project" value="InterPro"/>
</dbReference>
<dbReference type="PANTHER" id="PTHR10889:SF1">
    <property type="entry name" value="DEOXYRIBOSE-PHOSPHATE ALDOLASE"/>
    <property type="match status" value="1"/>
</dbReference>
<dbReference type="RefSeq" id="WP_119058791.1">
    <property type="nucleotide sequence ID" value="NZ_UNSC01000001.1"/>
</dbReference>
<dbReference type="PANTHER" id="PTHR10889">
    <property type="entry name" value="DEOXYRIBOSE-PHOSPHATE ALDOLASE"/>
    <property type="match status" value="1"/>
</dbReference>
<dbReference type="OrthoDB" id="9778711at2"/>
<dbReference type="GO" id="GO:0009264">
    <property type="term" value="P:deoxyribonucleotide catabolic process"/>
    <property type="evidence" value="ECO:0007669"/>
    <property type="project" value="UniProtKB-UniRule"/>
</dbReference>
<dbReference type="SMART" id="SM01133">
    <property type="entry name" value="DeoC"/>
    <property type="match status" value="1"/>
</dbReference>
<dbReference type="GO" id="GO:0016052">
    <property type="term" value="P:carbohydrate catabolic process"/>
    <property type="evidence" value="ECO:0007669"/>
    <property type="project" value="TreeGrafter"/>
</dbReference>
<dbReference type="EC" id="4.1.2.4" evidence="3"/>
<dbReference type="PIRSF" id="PIRSF001357">
    <property type="entry name" value="DeoC"/>
    <property type="match status" value="1"/>
</dbReference>
<dbReference type="InterPro" id="IPR013785">
    <property type="entry name" value="Aldolase_TIM"/>
</dbReference>
<proteinExistence type="predicted"/>
<accession>A0A383TUT7</accession>
<evidence type="ECO:0000256" key="2">
    <source>
        <dbReference type="ARBA" id="ARBA00023270"/>
    </source>
</evidence>
<organism evidence="4 5">
    <name type="scientific">Candidatus Ornithobacterium hominis</name>
    <dbReference type="NCBI Taxonomy" id="2497989"/>
    <lineage>
        <taxon>Bacteria</taxon>
        <taxon>Pseudomonadati</taxon>
        <taxon>Bacteroidota</taxon>
        <taxon>Flavobacteriia</taxon>
        <taxon>Flavobacteriales</taxon>
        <taxon>Weeksellaceae</taxon>
        <taxon>Ornithobacterium</taxon>
    </lineage>
</organism>
<dbReference type="CDD" id="cd00959">
    <property type="entry name" value="DeoC"/>
    <property type="match status" value="1"/>
</dbReference>
<dbReference type="NCBIfam" id="TIGR00126">
    <property type="entry name" value="deoC"/>
    <property type="match status" value="1"/>
</dbReference>
<dbReference type="InterPro" id="IPR002915">
    <property type="entry name" value="DeoC/FbaB/LacD_aldolase"/>
</dbReference>
<name>A0A383TUT7_9FLAO</name>
<protein>
    <recommendedName>
        <fullName evidence="3">Deoxyribose-phosphate aldolase</fullName>
        <ecNumber evidence="3">4.1.2.4</ecNumber>
    </recommendedName>
</protein>
<dbReference type="Gene3D" id="3.20.20.70">
    <property type="entry name" value="Aldolase class I"/>
    <property type="match status" value="1"/>
</dbReference>
<gene>
    <name evidence="4" type="primary">deoC</name>
    <name evidence="4" type="ORF">SAMEA104719789_00211</name>
</gene>
<dbReference type="Proteomes" id="UP000262142">
    <property type="component" value="Unassembled WGS sequence"/>
</dbReference>
<keyword evidence="5" id="KW-1185">Reference proteome</keyword>
<evidence type="ECO:0000313" key="5">
    <source>
        <dbReference type="Proteomes" id="UP000262142"/>
    </source>
</evidence>
<keyword evidence="2" id="KW-0704">Schiff base</keyword>